<dbReference type="EMBL" id="CADCXV010001098">
    <property type="protein sequence ID" value="CAB0041216.1"/>
    <property type="molecule type" value="Genomic_DNA"/>
</dbReference>
<evidence type="ECO:0000256" key="1">
    <source>
        <dbReference type="SAM" id="MobiDB-lite"/>
    </source>
</evidence>
<evidence type="ECO:0000313" key="3">
    <source>
        <dbReference type="Proteomes" id="UP000479190"/>
    </source>
</evidence>
<dbReference type="AlphaFoldDB" id="A0A6H5IUS8"/>
<accession>A0A6H5IUS8</accession>
<sequence length="98" mass="10744">MGFMIAEDPTETSEVRSEQECDRPSCAMEDLGECNADLYPNIFMFVKKKPDGAGKSGMSVIEKHRSIAVQQNENSLFGPLLGNHWSLHTSDGDAAPIN</sequence>
<keyword evidence="3" id="KW-1185">Reference proteome</keyword>
<reference evidence="2 3" key="1">
    <citation type="submission" date="2020-02" db="EMBL/GenBank/DDBJ databases">
        <authorList>
            <person name="Ferguson B K."/>
        </authorList>
    </citation>
    <scope>NUCLEOTIDE SEQUENCE [LARGE SCALE GENOMIC DNA]</scope>
</reference>
<feature type="region of interest" description="Disordered" evidence="1">
    <location>
        <begin position="1"/>
        <end position="20"/>
    </location>
</feature>
<dbReference type="Proteomes" id="UP000479190">
    <property type="component" value="Unassembled WGS sequence"/>
</dbReference>
<proteinExistence type="predicted"/>
<gene>
    <name evidence="2" type="ORF">TBRA_LOCUS12892</name>
</gene>
<protein>
    <submittedName>
        <fullName evidence="2">Uncharacterized protein</fullName>
    </submittedName>
</protein>
<evidence type="ECO:0000313" key="2">
    <source>
        <dbReference type="EMBL" id="CAB0041216.1"/>
    </source>
</evidence>
<name>A0A6H5IUS8_9HYME</name>
<organism evidence="2 3">
    <name type="scientific">Trichogramma brassicae</name>
    <dbReference type="NCBI Taxonomy" id="86971"/>
    <lineage>
        <taxon>Eukaryota</taxon>
        <taxon>Metazoa</taxon>
        <taxon>Ecdysozoa</taxon>
        <taxon>Arthropoda</taxon>
        <taxon>Hexapoda</taxon>
        <taxon>Insecta</taxon>
        <taxon>Pterygota</taxon>
        <taxon>Neoptera</taxon>
        <taxon>Endopterygota</taxon>
        <taxon>Hymenoptera</taxon>
        <taxon>Apocrita</taxon>
        <taxon>Proctotrupomorpha</taxon>
        <taxon>Chalcidoidea</taxon>
        <taxon>Trichogrammatidae</taxon>
        <taxon>Trichogramma</taxon>
    </lineage>
</organism>